<dbReference type="Proteomes" id="UP000186698">
    <property type="component" value="Chromosome 8L"/>
</dbReference>
<keyword evidence="2 4" id="KW-0863">Zinc-finger</keyword>
<evidence type="ECO:0000313" key="7">
    <source>
        <dbReference type="Proteomes" id="UP000186698"/>
    </source>
</evidence>
<dbReference type="InterPro" id="IPR013083">
    <property type="entry name" value="Znf_RING/FYVE/PHD"/>
</dbReference>
<dbReference type="Pfam" id="PF13445">
    <property type="entry name" value="zf-RING_UBOX"/>
    <property type="match status" value="1"/>
</dbReference>
<feature type="domain" description="RING-type" evidence="6">
    <location>
        <begin position="16"/>
        <end position="59"/>
    </location>
</feature>
<evidence type="ECO:0000259" key="6">
    <source>
        <dbReference type="PROSITE" id="PS50089"/>
    </source>
</evidence>
<reference evidence="8" key="1">
    <citation type="submission" date="2025-08" db="UniProtKB">
        <authorList>
            <consortium name="RefSeq"/>
        </authorList>
    </citation>
    <scope>IDENTIFICATION</scope>
    <source>
        <strain evidence="8">J_2021</strain>
        <tissue evidence="8">Erythrocytes</tissue>
    </source>
</reference>
<dbReference type="GeneID" id="121397056"/>
<name>A0A8J1LHM1_XENLA</name>
<dbReference type="CTD" id="121397056"/>
<dbReference type="SMART" id="SM00184">
    <property type="entry name" value="RING"/>
    <property type="match status" value="1"/>
</dbReference>
<keyword evidence="1" id="KW-0479">Metal-binding</keyword>
<organism evidence="7 8">
    <name type="scientific">Xenopus laevis</name>
    <name type="common">African clawed frog</name>
    <dbReference type="NCBI Taxonomy" id="8355"/>
    <lineage>
        <taxon>Eukaryota</taxon>
        <taxon>Metazoa</taxon>
        <taxon>Chordata</taxon>
        <taxon>Craniata</taxon>
        <taxon>Vertebrata</taxon>
        <taxon>Euteleostomi</taxon>
        <taxon>Amphibia</taxon>
        <taxon>Batrachia</taxon>
        <taxon>Anura</taxon>
        <taxon>Pipoidea</taxon>
        <taxon>Pipidae</taxon>
        <taxon>Xenopodinae</taxon>
        <taxon>Xenopus</taxon>
        <taxon>Xenopus</taxon>
    </lineage>
</organism>
<gene>
    <name evidence="8" type="primary">LOC121397056</name>
</gene>
<dbReference type="RefSeq" id="XP_041428841.1">
    <property type="nucleotide sequence ID" value="XM_041572907.1"/>
</dbReference>
<feature type="region of interest" description="Disordered" evidence="5">
    <location>
        <begin position="81"/>
        <end position="119"/>
    </location>
</feature>
<keyword evidence="7" id="KW-1185">Reference proteome</keyword>
<evidence type="ECO:0000256" key="3">
    <source>
        <dbReference type="ARBA" id="ARBA00022833"/>
    </source>
</evidence>
<dbReference type="KEGG" id="xla:121397056"/>
<evidence type="ECO:0000256" key="2">
    <source>
        <dbReference type="ARBA" id="ARBA00022771"/>
    </source>
</evidence>
<dbReference type="OrthoDB" id="654191at2759"/>
<dbReference type="PROSITE" id="PS50089">
    <property type="entry name" value="ZF_RING_2"/>
    <property type="match status" value="1"/>
</dbReference>
<evidence type="ECO:0000256" key="5">
    <source>
        <dbReference type="SAM" id="MobiDB-lite"/>
    </source>
</evidence>
<proteinExistence type="predicted"/>
<dbReference type="InterPro" id="IPR001841">
    <property type="entry name" value="Znf_RING"/>
</dbReference>
<sequence length="119" mass="12826">MAARGPVKELQDGSLCPLCGCYFEDPVTTECGHSYCRGCLVAKAGGKACPGIQLICPQCGRTMGWKAVTTDVRLGVTTRIARRLNLQAPPPRKQKEQGSTHKDSTEEKGSTDHLKLVNP</sequence>
<dbReference type="SUPFAM" id="SSF57850">
    <property type="entry name" value="RING/U-box"/>
    <property type="match status" value="1"/>
</dbReference>
<protein>
    <submittedName>
        <fullName evidence="8">RING finger protein 39-like</fullName>
    </submittedName>
</protein>
<dbReference type="Gene3D" id="3.30.40.10">
    <property type="entry name" value="Zinc/RING finger domain, C3HC4 (zinc finger)"/>
    <property type="match status" value="1"/>
</dbReference>
<keyword evidence="3" id="KW-0862">Zinc</keyword>
<evidence type="ECO:0000256" key="1">
    <source>
        <dbReference type="ARBA" id="ARBA00022723"/>
    </source>
</evidence>
<dbReference type="GO" id="GO:0008270">
    <property type="term" value="F:zinc ion binding"/>
    <property type="evidence" value="ECO:0007669"/>
    <property type="project" value="UniProtKB-KW"/>
</dbReference>
<evidence type="ECO:0000313" key="8">
    <source>
        <dbReference type="RefSeq" id="XP_041428841.1"/>
    </source>
</evidence>
<feature type="compositionally biased region" description="Basic and acidic residues" evidence="5">
    <location>
        <begin position="93"/>
        <end position="119"/>
    </location>
</feature>
<dbReference type="InterPro" id="IPR017907">
    <property type="entry name" value="Znf_RING_CS"/>
</dbReference>
<dbReference type="PROSITE" id="PS00518">
    <property type="entry name" value="ZF_RING_1"/>
    <property type="match status" value="1"/>
</dbReference>
<evidence type="ECO:0000256" key="4">
    <source>
        <dbReference type="PROSITE-ProRule" id="PRU00175"/>
    </source>
</evidence>
<dbReference type="InterPro" id="IPR027370">
    <property type="entry name" value="Znf-RING_euk"/>
</dbReference>
<dbReference type="AlphaFoldDB" id="A0A8J1LHM1"/>
<accession>A0A8J1LHM1</accession>